<organism evidence="2 3">
    <name type="scientific">Babesia divergens</name>
    <dbReference type="NCBI Taxonomy" id="32595"/>
    <lineage>
        <taxon>Eukaryota</taxon>
        <taxon>Sar</taxon>
        <taxon>Alveolata</taxon>
        <taxon>Apicomplexa</taxon>
        <taxon>Aconoidasida</taxon>
        <taxon>Piroplasmida</taxon>
        <taxon>Babesiidae</taxon>
        <taxon>Babesia</taxon>
    </lineage>
</organism>
<dbReference type="GO" id="GO:0006974">
    <property type="term" value="P:DNA damage response"/>
    <property type="evidence" value="ECO:0007669"/>
    <property type="project" value="InterPro"/>
</dbReference>
<dbReference type="Pfam" id="PF10263">
    <property type="entry name" value="SprT-like"/>
    <property type="match status" value="1"/>
</dbReference>
<feature type="domain" description="SprT-like" evidence="1">
    <location>
        <begin position="20"/>
        <end position="171"/>
    </location>
</feature>
<gene>
    <name evidence="2" type="ORF">X943_002493</name>
</gene>
<comment type="caution">
    <text evidence="2">The sequence shown here is derived from an EMBL/GenBank/DDBJ whole genome shotgun (WGS) entry which is preliminary data.</text>
</comment>
<accession>A0AAD9G8Y3</accession>
<dbReference type="InterPro" id="IPR044245">
    <property type="entry name" value="Spartan"/>
</dbReference>
<sequence length="186" mass="22005">MCVDVIDVDAVEEPYEFEVFDVHKCFREFNDLCFDSTLEAVCVSWSKRLTLSAGKCQFKGQRYCEIRLSDPLLRYRTVKECKETLLHEMIHAHMFLTKQYRNCRAHGKEFIWHMNRVNEITGLNVTIYHNFHDELNYYRRHIWRCSVRFVCFDVNQPPGAMLPLGTSLRLYSKGTQHSSWPEGSVV</sequence>
<dbReference type="EMBL" id="JAHBMH010000067">
    <property type="protein sequence ID" value="KAK1934046.1"/>
    <property type="molecule type" value="Genomic_DNA"/>
</dbReference>
<proteinExistence type="predicted"/>
<dbReference type="AlphaFoldDB" id="A0AAD9G8Y3"/>
<dbReference type="GO" id="GO:0004222">
    <property type="term" value="F:metalloendopeptidase activity"/>
    <property type="evidence" value="ECO:0007669"/>
    <property type="project" value="InterPro"/>
</dbReference>
<dbReference type="SMART" id="SM00731">
    <property type="entry name" value="SprT"/>
    <property type="match status" value="1"/>
</dbReference>
<reference evidence="2" key="2">
    <citation type="submission" date="2021-05" db="EMBL/GenBank/DDBJ databases">
        <authorList>
            <person name="Pain A."/>
        </authorList>
    </citation>
    <scope>NUCLEOTIDE SEQUENCE</scope>
    <source>
        <strain evidence="2">1802A</strain>
    </source>
</reference>
<dbReference type="Proteomes" id="UP001195914">
    <property type="component" value="Unassembled WGS sequence"/>
</dbReference>
<evidence type="ECO:0000259" key="1">
    <source>
        <dbReference type="SMART" id="SM00731"/>
    </source>
</evidence>
<dbReference type="InterPro" id="IPR006640">
    <property type="entry name" value="SprT-like_domain"/>
</dbReference>
<dbReference type="GO" id="GO:0003697">
    <property type="term" value="F:single-stranded DNA binding"/>
    <property type="evidence" value="ECO:0007669"/>
    <property type="project" value="InterPro"/>
</dbReference>
<evidence type="ECO:0000313" key="2">
    <source>
        <dbReference type="EMBL" id="KAK1934046.1"/>
    </source>
</evidence>
<evidence type="ECO:0000313" key="3">
    <source>
        <dbReference type="Proteomes" id="UP001195914"/>
    </source>
</evidence>
<dbReference type="PANTHER" id="PTHR21220:SF0">
    <property type="entry name" value="DNA-DEPENDENT METALLOPROTEASE SPRTN"/>
    <property type="match status" value="1"/>
</dbReference>
<dbReference type="GO" id="GO:0005634">
    <property type="term" value="C:nucleus"/>
    <property type="evidence" value="ECO:0007669"/>
    <property type="project" value="TreeGrafter"/>
</dbReference>
<dbReference type="GO" id="GO:0031593">
    <property type="term" value="F:polyubiquitin modification-dependent protein binding"/>
    <property type="evidence" value="ECO:0007669"/>
    <property type="project" value="TreeGrafter"/>
</dbReference>
<keyword evidence="3" id="KW-1185">Reference proteome</keyword>
<protein>
    <submittedName>
        <fullName evidence="2">SprT-like family domain-containing protein</fullName>
    </submittedName>
</protein>
<reference evidence="2" key="1">
    <citation type="journal article" date="2014" name="Nucleic Acids Res.">
        <title>The evolutionary dynamics of variant antigen genes in Babesia reveal a history of genomic innovation underlying host-parasite interaction.</title>
        <authorList>
            <person name="Jackson A.P."/>
            <person name="Otto T.D."/>
            <person name="Darby A."/>
            <person name="Ramaprasad A."/>
            <person name="Xia D."/>
            <person name="Echaide I.E."/>
            <person name="Farber M."/>
            <person name="Gahlot S."/>
            <person name="Gamble J."/>
            <person name="Gupta D."/>
            <person name="Gupta Y."/>
            <person name="Jackson L."/>
            <person name="Malandrin L."/>
            <person name="Malas T.B."/>
            <person name="Moussa E."/>
            <person name="Nair M."/>
            <person name="Reid A.J."/>
            <person name="Sanders M."/>
            <person name="Sharma J."/>
            <person name="Tracey A."/>
            <person name="Quail M.A."/>
            <person name="Weir W."/>
            <person name="Wastling J.M."/>
            <person name="Hall N."/>
            <person name="Willadsen P."/>
            <person name="Lingelbach K."/>
            <person name="Shiels B."/>
            <person name="Tait A."/>
            <person name="Berriman M."/>
            <person name="Allred D.R."/>
            <person name="Pain A."/>
        </authorList>
    </citation>
    <scope>NUCLEOTIDE SEQUENCE</scope>
    <source>
        <strain evidence="2">1802A</strain>
    </source>
</reference>
<dbReference type="PANTHER" id="PTHR21220">
    <property type="entry name" value="DNA-DEPENDENT METALLOPROTEASE SPRTN"/>
    <property type="match status" value="1"/>
</dbReference>
<name>A0AAD9G8Y3_BABDI</name>